<evidence type="ECO:0000256" key="1">
    <source>
        <dbReference type="ARBA" id="ARBA00004141"/>
    </source>
</evidence>
<keyword evidence="4 7" id="KW-1133">Transmembrane helix</keyword>
<dbReference type="OrthoDB" id="340608at2759"/>
<evidence type="ECO:0000313" key="9">
    <source>
        <dbReference type="Proteomes" id="UP000276776"/>
    </source>
</evidence>
<dbReference type="PANTHER" id="PTHR10926:SF0">
    <property type="entry name" value="CDC50, ISOFORM A"/>
    <property type="match status" value="1"/>
</dbReference>
<evidence type="ECO:0000313" key="8">
    <source>
        <dbReference type="EMBL" id="VDN01072.1"/>
    </source>
</evidence>
<comment type="similarity">
    <text evidence="2">Belongs to the CDC50/LEM3 family.</text>
</comment>
<dbReference type="PANTHER" id="PTHR10926">
    <property type="entry name" value="CELL CYCLE CONTROL PROTEIN 50"/>
    <property type="match status" value="1"/>
</dbReference>
<evidence type="ECO:0000256" key="7">
    <source>
        <dbReference type="SAM" id="Phobius"/>
    </source>
</evidence>
<dbReference type="WBParaSite" id="TCLT_0000403801-mRNA-1">
    <property type="protein sequence ID" value="TCLT_0000403801-mRNA-1"/>
    <property type="gene ID" value="TCLT_0000403801"/>
</dbReference>
<accession>A0A0N5CUT2</accession>
<dbReference type="AlphaFoldDB" id="A0A0N5CUT2"/>
<dbReference type="EMBL" id="UYYF01004273">
    <property type="protein sequence ID" value="VDN01072.1"/>
    <property type="molecule type" value="Genomic_DNA"/>
</dbReference>
<proteinExistence type="inferred from homology"/>
<name>A0A0N5CUT2_THECL</name>
<organism evidence="10">
    <name type="scientific">Thelazia callipaeda</name>
    <name type="common">Oriental eyeworm</name>
    <name type="synonym">Parasitic nematode</name>
    <dbReference type="NCBI Taxonomy" id="103827"/>
    <lineage>
        <taxon>Eukaryota</taxon>
        <taxon>Metazoa</taxon>
        <taxon>Ecdysozoa</taxon>
        <taxon>Nematoda</taxon>
        <taxon>Chromadorea</taxon>
        <taxon>Rhabditida</taxon>
        <taxon>Spirurina</taxon>
        <taxon>Spiruromorpha</taxon>
        <taxon>Thelazioidea</taxon>
        <taxon>Thelaziidae</taxon>
        <taxon>Thelazia</taxon>
    </lineage>
</organism>
<evidence type="ECO:0000256" key="3">
    <source>
        <dbReference type="ARBA" id="ARBA00022692"/>
    </source>
</evidence>
<feature type="transmembrane region" description="Helical" evidence="7">
    <location>
        <begin position="97"/>
        <end position="118"/>
    </location>
</feature>
<dbReference type="Proteomes" id="UP000276776">
    <property type="component" value="Unassembled WGS sequence"/>
</dbReference>
<evidence type="ECO:0000313" key="10">
    <source>
        <dbReference type="WBParaSite" id="TCLT_0000403801-mRNA-1"/>
    </source>
</evidence>
<reference evidence="8 9" key="2">
    <citation type="submission" date="2018-11" db="EMBL/GenBank/DDBJ databases">
        <authorList>
            <consortium name="Pathogen Informatics"/>
        </authorList>
    </citation>
    <scope>NUCLEOTIDE SEQUENCE [LARGE SCALE GENOMIC DNA]</scope>
</reference>
<reference evidence="10" key="1">
    <citation type="submission" date="2017-02" db="UniProtKB">
        <authorList>
            <consortium name="WormBaseParasite"/>
        </authorList>
    </citation>
    <scope>IDENTIFICATION</scope>
</reference>
<dbReference type="InterPro" id="IPR005045">
    <property type="entry name" value="CDC50/LEM3_fam"/>
</dbReference>
<keyword evidence="9" id="KW-1185">Reference proteome</keyword>
<keyword evidence="5 7" id="KW-0472">Membrane</keyword>
<dbReference type="GO" id="GO:0005783">
    <property type="term" value="C:endoplasmic reticulum"/>
    <property type="evidence" value="ECO:0007669"/>
    <property type="project" value="TreeGrafter"/>
</dbReference>
<feature type="region of interest" description="Disordered" evidence="6">
    <location>
        <begin position="1"/>
        <end position="21"/>
    </location>
</feature>
<evidence type="ECO:0000256" key="5">
    <source>
        <dbReference type="ARBA" id="ARBA00023136"/>
    </source>
</evidence>
<dbReference type="GO" id="GO:0005794">
    <property type="term" value="C:Golgi apparatus"/>
    <property type="evidence" value="ECO:0007669"/>
    <property type="project" value="TreeGrafter"/>
</dbReference>
<evidence type="ECO:0000256" key="2">
    <source>
        <dbReference type="ARBA" id="ARBA00009457"/>
    </source>
</evidence>
<dbReference type="GO" id="GO:0005886">
    <property type="term" value="C:plasma membrane"/>
    <property type="evidence" value="ECO:0007669"/>
    <property type="project" value="TreeGrafter"/>
</dbReference>
<sequence>MASSSQLPAAPKNLPTKPQETESDYIVNNFQAGGADNKPKRNKPLGEYIASHLLHFSTCKLEQHFCVTLSSNVSSEHTKLRQQKLPAWQPILTASTVIPTVFGIGIVFLPIGIALFIANREDIK</sequence>
<comment type="subcellular location">
    <subcellularLocation>
        <location evidence="1">Membrane</location>
        <topology evidence="1">Multi-pass membrane protein</topology>
    </subcellularLocation>
</comment>
<evidence type="ECO:0000256" key="6">
    <source>
        <dbReference type="SAM" id="MobiDB-lite"/>
    </source>
</evidence>
<evidence type="ECO:0000256" key="4">
    <source>
        <dbReference type="ARBA" id="ARBA00022989"/>
    </source>
</evidence>
<dbReference type="STRING" id="103827.A0A0N5CUT2"/>
<gene>
    <name evidence="8" type="ORF">TCLT_LOCUS4027</name>
</gene>
<protein>
    <submittedName>
        <fullName evidence="10">Cell cycle control protein 50A</fullName>
    </submittedName>
</protein>
<keyword evidence="3 7" id="KW-0812">Transmembrane</keyword>